<evidence type="ECO:0000256" key="3">
    <source>
        <dbReference type="ARBA" id="ARBA00022475"/>
    </source>
</evidence>
<reference evidence="9 12" key="1">
    <citation type="journal article" date="2014" name="Genome Announc.">
        <title>Draft Genome Sequence of the Sulfolobales Archaeon AZ1, Obtained through Metagenomic Analysis of a Mexican Hot Spring.</title>
        <authorList>
            <person name="Servin-Garciduenas L.E."/>
            <person name="Martinez-Romero E."/>
        </authorList>
    </citation>
    <scope>NUCLEOTIDE SEQUENCE [LARGE SCALE GENOMIC DNA]</scope>
    <source>
        <strain evidence="9">AZ1-illumnia</strain>
    </source>
</reference>
<keyword evidence="4 7" id="KW-0812">Transmembrane</keyword>
<name>W7KP69_9CREN</name>
<dbReference type="InterPro" id="IPR000515">
    <property type="entry name" value="MetI-like"/>
</dbReference>
<keyword evidence="3" id="KW-1003">Cell membrane</keyword>
<dbReference type="GO" id="GO:0005886">
    <property type="term" value="C:plasma membrane"/>
    <property type="evidence" value="ECO:0007669"/>
    <property type="project" value="UniProtKB-SubCell"/>
</dbReference>
<evidence type="ECO:0000313" key="9">
    <source>
        <dbReference type="EMBL" id="EWG07878.1"/>
    </source>
</evidence>
<dbReference type="PANTHER" id="PTHR43163:SF6">
    <property type="entry name" value="DIPEPTIDE TRANSPORT SYSTEM PERMEASE PROTEIN DPPB-RELATED"/>
    <property type="match status" value="1"/>
</dbReference>
<reference evidence="10" key="2">
    <citation type="submission" date="2015-03" db="EMBL/GenBank/DDBJ databases">
        <title>Metagenome Sequencing of an Archaeal-Dominated Microbial Community from a Hot Spring at the Los Azufres Geothermal Field, Mexico.</title>
        <authorList>
            <person name="Servin-Garciduenas L.E."/>
            <person name="Martinez-Romero E."/>
        </authorList>
    </citation>
    <scope>NUCLEOTIDE SEQUENCE [LARGE SCALE GENOMIC DNA]</scope>
    <source>
        <strain evidence="10">AZ1-454</strain>
    </source>
</reference>
<feature type="transmembrane region" description="Helical" evidence="7">
    <location>
        <begin position="208"/>
        <end position="229"/>
    </location>
</feature>
<evidence type="ECO:0000313" key="12">
    <source>
        <dbReference type="Proteomes" id="UP000054284"/>
    </source>
</evidence>
<keyword evidence="6 7" id="KW-0472">Membrane</keyword>
<keyword evidence="12" id="KW-1185">Reference proteome</keyword>
<keyword evidence="2" id="KW-0813">Transport</keyword>
<dbReference type="Proteomes" id="UP000054284">
    <property type="component" value="Unassembled WGS sequence"/>
</dbReference>
<evidence type="ECO:0000256" key="4">
    <source>
        <dbReference type="ARBA" id="ARBA00022692"/>
    </source>
</evidence>
<evidence type="ECO:0000256" key="5">
    <source>
        <dbReference type="ARBA" id="ARBA00022989"/>
    </source>
</evidence>
<evidence type="ECO:0000256" key="7">
    <source>
        <dbReference type="SAM" id="Phobius"/>
    </source>
</evidence>
<feature type="transmembrane region" description="Helical" evidence="7">
    <location>
        <begin position="249"/>
        <end position="266"/>
    </location>
</feature>
<evidence type="ECO:0000256" key="2">
    <source>
        <dbReference type="ARBA" id="ARBA00022448"/>
    </source>
</evidence>
<comment type="caution">
    <text evidence="9">The sequence shown here is derived from an EMBL/GenBank/DDBJ whole genome shotgun (WGS) entry which is preliminary data.</text>
</comment>
<dbReference type="EMBL" id="ASRH01000002">
    <property type="protein sequence ID" value="EWG07878.1"/>
    <property type="molecule type" value="Genomic_DNA"/>
</dbReference>
<dbReference type="PANTHER" id="PTHR43163">
    <property type="entry name" value="DIPEPTIDE TRANSPORT SYSTEM PERMEASE PROTEIN DPPB-RELATED"/>
    <property type="match status" value="1"/>
</dbReference>
<gene>
    <name evidence="9" type="ORF">ASUL_02504</name>
    <name evidence="11" type="ORF">TQ35_006185</name>
    <name evidence="10" type="ORF">TQ35_06450</name>
</gene>
<dbReference type="EMBL" id="JZWS01000078">
    <property type="protein sequence ID" value="KJR78593.1"/>
    <property type="molecule type" value="Genomic_DNA"/>
</dbReference>
<feature type="transmembrane region" description="Helical" evidence="7">
    <location>
        <begin position="278"/>
        <end position="298"/>
    </location>
</feature>
<sequence>MRPYLLLVSLALLALGIAFSLFSIQTSPFSVVGYGNSSVATPPSGWEYQYWAGLSKGYPNSTVITSKGVTQFQGVHPLKLNDTELYIYVVRGYVQPLAYLSVPSIFLIFLGTALGFRGTILLIQERELGELSRGNAVSSSIYKYALKRFSSLVISLIVVVAVVALLETVKEFTPFSELLSLLTFNMGLSKQGLSVDSLILTSLSYSSFLTGISFSPTVYISSFLVMYAIRKKGFAMSLIQKWKYIGNALASWVIGIALLYTFHYYFPVFPVGSPNGYLLSYLVLPAVSLFFPYIGIFANRVVYTVLSTPPLVTKAKGLSEDIVMYRHVLGNLMVATLSSISSALVEMLVAEFLIEAIFSWPGLGYLLGRSVDAGDIRVVEGVLLIYSTIVLVSNFLADLVYGIADPRVRR</sequence>
<feature type="transmembrane region" description="Helical" evidence="7">
    <location>
        <begin position="383"/>
        <end position="404"/>
    </location>
</feature>
<evidence type="ECO:0000256" key="6">
    <source>
        <dbReference type="ARBA" id="ARBA00023136"/>
    </source>
</evidence>
<feature type="transmembrane region" description="Helical" evidence="7">
    <location>
        <begin position="97"/>
        <end position="123"/>
    </location>
</feature>
<dbReference type="GO" id="GO:0055085">
    <property type="term" value="P:transmembrane transport"/>
    <property type="evidence" value="ECO:0007669"/>
    <property type="project" value="InterPro"/>
</dbReference>
<protein>
    <submittedName>
        <fullName evidence="9 11">ABC transporter permease</fullName>
    </submittedName>
</protein>
<evidence type="ECO:0000313" key="10">
    <source>
        <dbReference type="EMBL" id="KJR78593.1"/>
    </source>
</evidence>
<accession>W7KP69</accession>
<keyword evidence="5 7" id="KW-1133">Transmembrane helix</keyword>
<feature type="domain" description="ABC transmembrane type-1" evidence="8">
    <location>
        <begin position="229"/>
        <end position="410"/>
    </location>
</feature>
<evidence type="ECO:0000259" key="8">
    <source>
        <dbReference type="Pfam" id="PF00528"/>
    </source>
</evidence>
<proteinExistence type="predicted"/>
<dbReference type="Pfam" id="PF00528">
    <property type="entry name" value="BPD_transp_1"/>
    <property type="match status" value="1"/>
</dbReference>
<feature type="transmembrane region" description="Helical" evidence="7">
    <location>
        <begin position="144"/>
        <end position="166"/>
    </location>
</feature>
<organism evidence="9 12">
    <name type="scientific">Candidatus Aramenus sulfurataquae</name>
    <dbReference type="NCBI Taxonomy" id="1326980"/>
    <lineage>
        <taxon>Archaea</taxon>
        <taxon>Thermoproteota</taxon>
        <taxon>Thermoprotei</taxon>
        <taxon>Sulfolobales</taxon>
        <taxon>Sulfolobaceae</taxon>
        <taxon>Candidatus Aramenus</taxon>
    </lineage>
</organism>
<evidence type="ECO:0000256" key="1">
    <source>
        <dbReference type="ARBA" id="ARBA00004651"/>
    </source>
</evidence>
<evidence type="ECO:0000313" key="11">
    <source>
        <dbReference type="EMBL" id="MCL7344145.1"/>
    </source>
</evidence>
<reference evidence="11" key="3">
    <citation type="submission" date="2022-05" db="EMBL/GenBank/DDBJ databases">
        <title>Metagenome Sequencing of an Archaeal-Dominated Microbial Community from a Hot Spring at the Los Azufres Geothermal Field, Mexico.</title>
        <authorList>
            <person name="Marin-Paredes R."/>
            <person name="Martinez-Romero E."/>
            <person name="Servin-Garciduenas L.E."/>
        </authorList>
    </citation>
    <scope>NUCLEOTIDE SEQUENCE</scope>
    <source>
        <strain evidence="11">AZ1-454</strain>
    </source>
</reference>
<comment type="subcellular location">
    <subcellularLocation>
        <location evidence="1">Cell membrane</location>
        <topology evidence="1">Multi-pass membrane protein</topology>
    </subcellularLocation>
</comment>
<dbReference type="EMBL" id="JZWS02000005">
    <property type="protein sequence ID" value="MCL7344145.1"/>
    <property type="molecule type" value="Genomic_DNA"/>
</dbReference>
<dbReference type="AlphaFoldDB" id="W7KP69"/>